<name>A0ABX7CLF8_SPHMU</name>
<protein>
    <submittedName>
        <fullName evidence="3">Prolyl oligopeptidase family serine peptidase</fullName>
    </submittedName>
</protein>
<dbReference type="InterPro" id="IPR003140">
    <property type="entry name" value="PLipase/COase/thioEstase"/>
</dbReference>
<accession>A0ABX7CLF8</accession>
<dbReference type="Gene3D" id="3.40.50.1820">
    <property type="entry name" value="alpha/beta hydrolase"/>
    <property type="match status" value="1"/>
</dbReference>
<dbReference type="EMBL" id="CP068224">
    <property type="protein sequence ID" value="QQT52085.1"/>
    <property type="molecule type" value="Genomic_DNA"/>
</dbReference>
<proteinExistence type="predicted"/>
<dbReference type="PANTHER" id="PTHR43037">
    <property type="entry name" value="UNNAMED PRODUCT-RELATED"/>
    <property type="match status" value="1"/>
</dbReference>
<evidence type="ECO:0000313" key="4">
    <source>
        <dbReference type="Proteomes" id="UP000595498"/>
    </source>
</evidence>
<dbReference type="InterPro" id="IPR029058">
    <property type="entry name" value="AB_hydrolase_fold"/>
</dbReference>
<evidence type="ECO:0000256" key="1">
    <source>
        <dbReference type="ARBA" id="ARBA00022729"/>
    </source>
</evidence>
<gene>
    <name evidence="3" type="ORF">I6I98_17645</name>
</gene>
<keyword evidence="4" id="KW-1185">Reference proteome</keyword>
<dbReference type="PANTHER" id="PTHR43037:SF1">
    <property type="entry name" value="BLL1128 PROTEIN"/>
    <property type="match status" value="1"/>
</dbReference>
<reference evidence="3 4" key="1">
    <citation type="submission" date="2021-01" db="EMBL/GenBank/DDBJ databases">
        <title>FDA dAtabase for Regulatory Grade micrObial Sequences (FDA-ARGOS): Supporting development and validation of Infectious Disease Dx tests.</title>
        <authorList>
            <person name="Sproer C."/>
            <person name="Gronow S."/>
            <person name="Severitt S."/>
            <person name="Schroder I."/>
            <person name="Tallon L."/>
            <person name="Sadzewicz L."/>
            <person name="Zhao X."/>
            <person name="Boylan J."/>
            <person name="Ott S."/>
            <person name="Bowen H."/>
            <person name="Vavikolanu K."/>
            <person name="Mehta A."/>
            <person name="Aluvathingal J."/>
            <person name="Nadendla S."/>
            <person name="Lowell S."/>
            <person name="Myers T."/>
            <person name="Yan Y."/>
            <person name="Sichtig H."/>
        </authorList>
    </citation>
    <scope>NUCLEOTIDE SEQUENCE [LARGE SCALE GENOMIC DNA]</scope>
    <source>
        <strain evidence="3 4">FDAARGOS_1141</strain>
    </source>
</reference>
<dbReference type="SUPFAM" id="SSF53474">
    <property type="entry name" value="alpha/beta-Hydrolases"/>
    <property type="match status" value="1"/>
</dbReference>
<feature type="domain" description="Phospholipase/carboxylesterase/thioesterase" evidence="2">
    <location>
        <begin position="29"/>
        <end position="128"/>
    </location>
</feature>
<evidence type="ECO:0000313" key="3">
    <source>
        <dbReference type="EMBL" id="QQT52085.1"/>
    </source>
</evidence>
<organism evidence="3 4">
    <name type="scientific">Sphingobacterium multivorum</name>
    <dbReference type="NCBI Taxonomy" id="28454"/>
    <lineage>
        <taxon>Bacteria</taxon>
        <taxon>Pseudomonadati</taxon>
        <taxon>Bacteroidota</taxon>
        <taxon>Sphingobacteriia</taxon>
        <taxon>Sphingobacteriales</taxon>
        <taxon>Sphingobacteriaceae</taxon>
        <taxon>Sphingobacterium</taxon>
    </lineage>
</organism>
<evidence type="ECO:0000259" key="2">
    <source>
        <dbReference type="Pfam" id="PF02230"/>
    </source>
</evidence>
<dbReference type="InterPro" id="IPR050955">
    <property type="entry name" value="Plant_Biomass_Hydrol_Est"/>
</dbReference>
<sequence length="162" mass="18610">MVAPQCPDGKYWSTENWFDSLYNEVIANYRIDKSRIYVTGISMGGYGTYIAALDHPEKIAAIVPLCGGVNDSDTTRICTLKDIPILTYHGTADKEISIHETERIADFLNKCEGNIIFHRIADEGHGIQYLYETEPWIYEWLLMQRINNKQKHKVLIKSLQNN</sequence>
<keyword evidence="1" id="KW-0732">Signal</keyword>
<dbReference type="Proteomes" id="UP000595498">
    <property type="component" value="Chromosome"/>
</dbReference>
<dbReference type="Pfam" id="PF02230">
    <property type="entry name" value="Abhydrolase_2"/>
    <property type="match status" value="1"/>
</dbReference>